<name>A0AA38NVD9_9AGAR</name>
<dbReference type="EMBL" id="MU807592">
    <property type="protein sequence ID" value="KAJ3831307.1"/>
    <property type="molecule type" value="Genomic_DNA"/>
</dbReference>
<comment type="caution">
    <text evidence="1">The sequence shown here is derived from an EMBL/GenBank/DDBJ whole genome shotgun (WGS) entry which is preliminary data.</text>
</comment>
<dbReference type="Proteomes" id="UP001163846">
    <property type="component" value="Unassembled WGS sequence"/>
</dbReference>
<organism evidence="1 2">
    <name type="scientific">Lentinula raphanica</name>
    <dbReference type="NCBI Taxonomy" id="153919"/>
    <lineage>
        <taxon>Eukaryota</taxon>
        <taxon>Fungi</taxon>
        <taxon>Dikarya</taxon>
        <taxon>Basidiomycota</taxon>
        <taxon>Agaricomycotina</taxon>
        <taxon>Agaricomycetes</taxon>
        <taxon>Agaricomycetidae</taxon>
        <taxon>Agaricales</taxon>
        <taxon>Marasmiineae</taxon>
        <taxon>Omphalotaceae</taxon>
        <taxon>Lentinula</taxon>
    </lineage>
</organism>
<evidence type="ECO:0000313" key="2">
    <source>
        <dbReference type="Proteomes" id="UP001163846"/>
    </source>
</evidence>
<gene>
    <name evidence="1" type="ORF">F5878DRAFT_549706</name>
</gene>
<dbReference type="AlphaFoldDB" id="A0AA38NVD9"/>
<proteinExistence type="predicted"/>
<sequence>RRGTRAAAHLPLDASELCKHSFFRIVHLINMYDIPGHLCINMDQTGIGLMMTRNTTYEAKGSRQVDIHATDEKCAYTLCVASMPDGDLLPFQVVWSGSTARSLPDNTAIGMENALNFGFHFTFAGSKKKTSHFSTFKTMKDSKFRHSLSHQEKCTELSATKSCFQAP</sequence>
<reference evidence="1" key="1">
    <citation type="submission" date="2022-08" db="EMBL/GenBank/DDBJ databases">
        <authorList>
            <consortium name="DOE Joint Genome Institute"/>
            <person name="Min B."/>
            <person name="Riley R."/>
            <person name="Sierra-Patev S."/>
            <person name="Naranjo-Ortiz M."/>
            <person name="Looney B."/>
            <person name="Konkel Z."/>
            <person name="Slot J.C."/>
            <person name="Sakamoto Y."/>
            <person name="Steenwyk J.L."/>
            <person name="Rokas A."/>
            <person name="Carro J."/>
            <person name="Camarero S."/>
            <person name="Ferreira P."/>
            <person name="Molpeceres G."/>
            <person name="Ruiz-Duenas F.J."/>
            <person name="Serrano A."/>
            <person name="Henrissat B."/>
            <person name="Drula E."/>
            <person name="Hughes K.W."/>
            <person name="Mata J.L."/>
            <person name="Ishikawa N.K."/>
            <person name="Vargas-Isla R."/>
            <person name="Ushijima S."/>
            <person name="Smith C.A."/>
            <person name="Ahrendt S."/>
            <person name="Andreopoulos W."/>
            <person name="He G."/>
            <person name="Labutti K."/>
            <person name="Lipzen A."/>
            <person name="Ng V."/>
            <person name="Sandor L."/>
            <person name="Barry K."/>
            <person name="Martinez A.T."/>
            <person name="Xiao Y."/>
            <person name="Gibbons J.G."/>
            <person name="Terashima K."/>
            <person name="Hibbett D.S."/>
            <person name="Grigoriev I.V."/>
        </authorList>
    </citation>
    <scope>NUCLEOTIDE SEQUENCE</scope>
    <source>
        <strain evidence="1">TFB9207</strain>
    </source>
</reference>
<protein>
    <submittedName>
        <fullName evidence="1">Uncharacterized protein</fullName>
    </submittedName>
</protein>
<feature type="non-terminal residue" evidence="1">
    <location>
        <position position="1"/>
    </location>
</feature>
<evidence type="ECO:0000313" key="1">
    <source>
        <dbReference type="EMBL" id="KAJ3831307.1"/>
    </source>
</evidence>
<accession>A0AA38NVD9</accession>
<keyword evidence="2" id="KW-1185">Reference proteome</keyword>